<feature type="compositionally biased region" description="Low complexity" evidence="1">
    <location>
        <begin position="30"/>
        <end position="45"/>
    </location>
</feature>
<feature type="region of interest" description="Disordered" evidence="1">
    <location>
        <begin position="26"/>
        <end position="45"/>
    </location>
</feature>
<organism evidence="2 3">
    <name type="scientific">Bugula neritina</name>
    <name type="common">Brown bryozoan</name>
    <name type="synonym">Sertularia neritina</name>
    <dbReference type="NCBI Taxonomy" id="10212"/>
    <lineage>
        <taxon>Eukaryota</taxon>
        <taxon>Metazoa</taxon>
        <taxon>Spiralia</taxon>
        <taxon>Lophotrochozoa</taxon>
        <taxon>Bryozoa</taxon>
        <taxon>Gymnolaemata</taxon>
        <taxon>Cheilostomatida</taxon>
        <taxon>Flustrina</taxon>
        <taxon>Buguloidea</taxon>
        <taxon>Bugulidae</taxon>
        <taxon>Bugula</taxon>
    </lineage>
</organism>
<sequence length="112" mass="12263">MSTHLRCPQPVSASPSSCWMQTVRRRRTGTARLSSTAPTPSSSSSLPCVVSHFSCGNLRLSKQQAVRLKYQHAKFMKISPDRGVTVVHHRGLCTESCGDGLLGVVPLLSFYF</sequence>
<proteinExistence type="predicted"/>
<dbReference type="EMBL" id="VXIV02001698">
    <property type="protein sequence ID" value="KAF6030508.1"/>
    <property type="molecule type" value="Genomic_DNA"/>
</dbReference>
<keyword evidence="3" id="KW-1185">Reference proteome</keyword>
<evidence type="ECO:0000313" key="3">
    <source>
        <dbReference type="Proteomes" id="UP000593567"/>
    </source>
</evidence>
<gene>
    <name evidence="2" type="ORF">EB796_011186</name>
</gene>
<accession>A0A7J7JYU7</accession>
<dbReference type="Proteomes" id="UP000593567">
    <property type="component" value="Unassembled WGS sequence"/>
</dbReference>
<evidence type="ECO:0000313" key="2">
    <source>
        <dbReference type="EMBL" id="KAF6030508.1"/>
    </source>
</evidence>
<reference evidence="2" key="1">
    <citation type="submission" date="2020-06" db="EMBL/GenBank/DDBJ databases">
        <title>Draft genome of Bugula neritina, a colonial animal packing powerful symbionts and potential medicines.</title>
        <authorList>
            <person name="Rayko M."/>
        </authorList>
    </citation>
    <scope>NUCLEOTIDE SEQUENCE [LARGE SCALE GENOMIC DNA]</scope>
    <source>
        <strain evidence="2">Kwan_BN1</strain>
    </source>
</reference>
<comment type="caution">
    <text evidence="2">The sequence shown here is derived from an EMBL/GenBank/DDBJ whole genome shotgun (WGS) entry which is preliminary data.</text>
</comment>
<name>A0A7J7JYU7_BUGNE</name>
<dbReference type="AlphaFoldDB" id="A0A7J7JYU7"/>
<protein>
    <submittedName>
        <fullName evidence="2">Uncharacterized protein</fullName>
    </submittedName>
</protein>
<evidence type="ECO:0000256" key="1">
    <source>
        <dbReference type="SAM" id="MobiDB-lite"/>
    </source>
</evidence>